<keyword evidence="9" id="KW-0575">Peroxidase</keyword>
<dbReference type="GO" id="GO:0020037">
    <property type="term" value="F:heme binding"/>
    <property type="evidence" value="ECO:0007669"/>
    <property type="project" value="InterPro"/>
</dbReference>
<keyword evidence="15" id="KW-0560">Oxidoreductase</keyword>
<dbReference type="GO" id="GO:0042744">
    <property type="term" value="P:hydrogen peroxide catabolic process"/>
    <property type="evidence" value="ECO:0007669"/>
    <property type="project" value="UniProtKB-KW"/>
</dbReference>
<dbReference type="InterPro" id="IPR016088">
    <property type="entry name" value="Chalcone_isomerase_3-sand"/>
</dbReference>
<gene>
    <name evidence="31" type="ORF">K7X08_021310</name>
</gene>
<evidence type="ECO:0000256" key="19">
    <source>
        <dbReference type="ARBA" id="ARBA00023180"/>
    </source>
</evidence>
<dbReference type="PROSITE" id="PS00436">
    <property type="entry name" value="PEROXIDASE_2"/>
    <property type="match status" value="1"/>
</dbReference>
<evidence type="ECO:0000256" key="5">
    <source>
        <dbReference type="ARBA" id="ARBA00006873"/>
    </source>
</evidence>
<keyword evidence="20" id="KW-0539">Nucleus</keyword>
<keyword evidence="12" id="KW-0732">Signal</keyword>
<dbReference type="CDD" id="cd00693">
    <property type="entry name" value="secretory_peroxidase"/>
    <property type="match status" value="1"/>
</dbReference>
<dbReference type="GO" id="GO:0016872">
    <property type="term" value="F:intramolecular lyase activity"/>
    <property type="evidence" value="ECO:0007669"/>
    <property type="project" value="InterPro"/>
</dbReference>
<dbReference type="GO" id="GO:0046983">
    <property type="term" value="F:protein dimerization activity"/>
    <property type="evidence" value="ECO:0007669"/>
    <property type="project" value="InterPro"/>
</dbReference>
<organism evidence="31 32">
    <name type="scientific">Anisodus acutangulus</name>
    <dbReference type="NCBI Taxonomy" id="402998"/>
    <lineage>
        <taxon>Eukaryota</taxon>
        <taxon>Viridiplantae</taxon>
        <taxon>Streptophyta</taxon>
        <taxon>Embryophyta</taxon>
        <taxon>Tracheophyta</taxon>
        <taxon>Spermatophyta</taxon>
        <taxon>Magnoliopsida</taxon>
        <taxon>eudicotyledons</taxon>
        <taxon>Gunneridae</taxon>
        <taxon>Pentapetalae</taxon>
        <taxon>asterids</taxon>
        <taxon>lamiids</taxon>
        <taxon>Solanales</taxon>
        <taxon>Solanaceae</taxon>
        <taxon>Solanoideae</taxon>
        <taxon>Hyoscyameae</taxon>
        <taxon>Anisodus</taxon>
    </lineage>
</organism>
<dbReference type="Gene3D" id="3.30.1360.10">
    <property type="entry name" value="RNA polymerase, RBP11-like subunit"/>
    <property type="match status" value="2"/>
</dbReference>
<protein>
    <recommendedName>
        <fullName evidence="29">Chalcone-flavonone isomerase family protein</fullName>
    </recommendedName>
</protein>
<keyword evidence="19" id="KW-0325">Glycoprotein</keyword>
<dbReference type="InterPro" id="IPR036603">
    <property type="entry name" value="RBP11-like"/>
</dbReference>
<feature type="binding site" evidence="26">
    <location>
        <position position="609"/>
    </location>
    <ligand>
        <name>Ca(2+)</name>
        <dbReference type="ChEBI" id="CHEBI:29108"/>
        <label>1</label>
    </ligand>
</feature>
<feature type="binding site" evidence="26">
    <location>
        <position position="778"/>
    </location>
    <ligand>
        <name>Ca(2+)</name>
        <dbReference type="ChEBI" id="CHEBI:29108"/>
        <label>2</label>
    </ligand>
</feature>
<feature type="disulfide bond" evidence="28">
    <location>
        <begin position="556"/>
        <end position="636"/>
    </location>
</feature>
<dbReference type="Proteomes" id="UP001152561">
    <property type="component" value="Unassembled WGS sequence"/>
</dbReference>
<comment type="catalytic activity">
    <reaction evidence="1">
        <text>2 a phenolic donor + H2O2 = 2 a phenolic radical donor + 2 H2O</text>
        <dbReference type="Rhea" id="RHEA:56136"/>
        <dbReference type="ChEBI" id="CHEBI:15377"/>
        <dbReference type="ChEBI" id="CHEBI:16240"/>
        <dbReference type="ChEBI" id="CHEBI:139520"/>
        <dbReference type="ChEBI" id="CHEBI:139521"/>
        <dbReference type="EC" id="1.11.1.7"/>
    </reaction>
</comment>
<dbReference type="FunFam" id="2.170.120.12:FF:000005">
    <property type="entry name" value="DNA-directed RNA polymerase family protein"/>
    <property type="match status" value="1"/>
</dbReference>
<feature type="binding site" evidence="26">
    <location>
        <position position="770"/>
    </location>
    <ligand>
        <name>Ca(2+)</name>
        <dbReference type="ChEBI" id="CHEBI:29108"/>
        <label>2</label>
    </ligand>
</feature>
<dbReference type="GO" id="GO:0006351">
    <property type="term" value="P:DNA-templated transcription"/>
    <property type="evidence" value="ECO:0007669"/>
    <property type="project" value="InterPro"/>
</dbReference>
<evidence type="ECO:0000259" key="30">
    <source>
        <dbReference type="PROSITE" id="PS50873"/>
    </source>
</evidence>
<evidence type="ECO:0000256" key="13">
    <source>
        <dbReference type="ARBA" id="ARBA00022837"/>
    </source>
</evidence>
<dbReference type="InterPro" id="IPR016089">
    <property type="entry name" value="Chalcone_isomerase_bundle_sf"/>
</dbReference>
<dbReference type="GO" id="GO:0046872">
    <property type="term" value="F:metal ion binding"/>
    <property type="evidence" value="ECO:0007669"/>
    <property type="project" value="UniProtKB-KW"/>
</dbReference>
<dbReference type="Gene3D" id="1.10.890.20">
    <property type="match status" value="1"/>
</dbReference>
<comment type="similarity">
    <text evidence="22">Belongs to the archaeal Rpo3/eukaryotic RPB3 RNA polymerase subunit family.</text>
</comment>
<dbReference type="Gene3D" id="1.10.420.10">
    <property type="entry name" value="Peroxidase, domain 2"/>
    <property type="match status" value="1"/>
</dbReference>
<dbReference type="FunFam" id="1.10.520.10:FF:000006">
    <property type="entry name" value="Peroxidase"/>
    <property type="match status" value="1"/>
</dbReference>
<reference evidence="32" key="1">
    <citation type="journal article" date="2023" name="Proc. Natl. Acad. Sci. U.S.A.">
        <title>Genomic and structural basis for evolution of tropane alkaloid biosynthesis.</title>
        <authorList>
            <person name="Wanga Y.-J."/>
            <person name="Taina T."/>
            <person name="Yua J.-Y."/>
            <person name="Lia J."/>
            <person name="Xua B."/>
            <person name="Chenc J."/>
            <person name="D'Auriad J.C."/>
            <person name="Huanga J.-P."/>
            <person name="Huanga S.-X."/>
        </authorList>
    </citation>
    <scope>NUCLEOTIDE SEQUENCE [LARGE SCALE GENOMIC DNA]</scope>
    <source>
        <strain evidence="32">cv. KIB-2019</strain>
    </source>
</reference>
<keyword evidence="10" id="KW-0349">Heme</keyword>
<evidence type="ECO:0000256" key="2">
    <source>
        <dbReference type="ARBA" id="ARBA00002322"/>
    </source>
</evidence>
<comment type="subcellular location">
    <subcellularLocation>
        <location evidence="3">Nucleus</location>
    </subcellularLocation>
    <subcellularLocation>
        <location evidence="4">Secreted</location>
    </subcellularLocation>
</comment>
<feature type="domain" description="Plant heme peroxidase family profile" evidence="30">
    <location>
        <begin position="546"/>
        <end position="854"/>
    </location>
</feature>
<evidence type="ECO:0000256" key="26">
    <source>
        <dbReference type="PIRSR" id="PIRSR600823-3"/>
    </source>
</evidence>
<feature type="binding site" evidence="25">
    <location>
        <position position="684"/>
    </location>
    <ligand>
        <name>substrate</name>
    </ligand>
</feature>
<dbReference type="Pfam" id="PF01000">
    <property type="entry name" value="RNA_pol_A_bac"/>
    <property type="match status" value="1"/>
</dbReference>
<feature type="disulfide bond" evidence="28">
    <location>
        <begin position="642"/>
        <end position="850"/>
    </location>
</feature>
<feature type="binding site" evidence="26">
    <location>
        <position position="591"/>
    </location>
    <ligand>
        <name>Ca(2+)</name>
        <dbReference type="ChEBI" id="CHEBI:29108"/>
        <label>1</label>
    </ligand>
</feature>
<dbReference type="Gene3D" id="2.170.120.12">
    <property type="entry name" value="DNA-directed RNA polymerase, insert domain"/>
    <property type="match status" value="1"/>
</dbReference>
<feature type="binding site" description="axial binding residue" evidence="26">
    <location>
        <position position="714"/>
    </location>
    <ligand>
        <name>heme b</name>
        <dbReference type="ChEBI" id="CHEBI:60344"/>
    </ligand>
    <ligandPart>
        <name>Fe</name>
        <dbReference type="ChEBI" id="CHEBI:18248"/>
    </ligandPart>
</feature>
<dbReference type="Gene3D" id="3.50.70.10">
    <property type="match status" value="1"/>
</dbReference>
<comment type="similarity">
    <text evidence="5">Belongs to the peroxidase family. Ascorbate peroxidase subfamily.</text>
</comment>
<keyword evidence="18" id="KW-0804">Transcription</keyword>
<dbReference type="PANTHER" id="PTHR31388">
    <property type="entry name" value="PEROXIDASE 72-RELATED"/>
    <property type="match status" value="1"/>
</dbReference>
<dbReference type="FunFam" id="1.10.420.10:FF:000001">
    <property type="entry name" value="Peroxidase"/>
    <property type="match status" value="1"/>
</dbReference>
<dbReference type="InterPro" id="IPR036643">
    <property type="entry name" value="RNApol_insert_sf"/>
</dbReference>
<dbReference type="SUPFAM" id="SSF54626">
    <property type="entry name" value="Chalcone isomerase"/>
    <property type="match status" value="2"/>
</dbReference>
<evidence type="ECO:0000256" key="23">
    <source>
        <dbReference type="ARBA" id="ARBA00053519"/>
    </source>
</evidence>
<dbReference type="GO" id="GO:0000419">
    <property type="term" value="C:RNA polymerase V complex"/>
    <property type="evidence" value="ECO:0007669"/>
    <property type="project" value="UniProtKB-ARBA"/>
</dbReference>
<feature type="binding site" evidence="26">
    <location>
        <position position="715"/>
    </location>
    <ligand>
        <name>Ca(2+)</name>
        <dbReference type="ChEBI" id="CHEBI:29108"/>
        <label>2</label>
    </ligand>
</feature>
<dbReference type="InterPro" id="IPR019794">
    <property type="entry name" value="Peroxidases_AS"/>
</dbReference>
<dbReference type="PROSITE" id="PS00446">
    <property type="entry name" value="RNA_POL_D_30KD"/>
    <property type="match status" value="1"/>
</dbReference>
<evidence type="ECO:0000313" key="32">
    <source>
        <dbReference type="Proteomes" id="UP001152561"/>
    </source>
</evidence>
<feature type="disulfide bond" evidence="28">
    <location>
        <begin position="721"/>
        <end position="754"/>
    </location>
</feature>
<feature type="binding site" evidence="26">
    <location>
        <position position="595"/>
    </location>
    <ligand>
        <name>Ca(2+)</name>
        <dbReference type="ChEBI" id="CHEBI:29108"/>
        <label>1</label>
    </ligand>
</feature>
<keyword evidence="21" id="KW-0376">Hydrogen peroxide</keyword>
<dbReference type="GO" id="GO:0003899">
    <property type="term" value="F:DNA-directed RNA polymerase activity"/>
    <property type="evidence" value="ECO:0007669"/>
    <property type="project" value="InterPro"/>
</dbReference>
<evidence type="ECO:0000256" key="22">
    <source>
        <dbReference type="ARBA" id="ARBA00025804"/>
    </source>
</evidence>
<keyword evidence="17 28" id="KW-1015">Disulfide bond</keyword>
<evidence type="ECO:0000256" key="8">
    <source>
        <dbReference type="ARBA" id="ARBA00022525"/>
    </source>
</evidence>
<dbReference type="Pfam" id="PF00141">
    <property type="entry name" value="peroxidase"/>
    <property type="match status" value="1"/>
</dbReference>
<dbReference type="InterPro" id="IPR010255">
    <property type="entry name" value="Haem_peroxidase_sf"/>
</dbReference>
<dbReference type="InterPro" id="IPR011263">
    <property type="entry name" value="DNA-dir_RNA_pol_RpoA/D/Rpb3"/>
</dbReference>
<evidence type="ECO:0000256" key="10">
    <source>
        <dbReference type="ARBA" id="ARBA00022617"/>
    </source>
</evidence>
<comment type="cofactor">
    <cofactor evidence="26">
        <name>Ca(2+)</name>
        <dbReference type="ChEBI" id="CHEBI:29108"/>
    </cofactor>
    <text evidence="26">Binds 2 calcium ions per subunit.</text>
</comment>
<dbReference type="SUPFAM" id="SSF56553">
    <property type="entry name" value="Insert subdomain of RNA polymerase alpha subunit"/>
    <property type="match status" value="1"/>
</dbReference>
<evidence type="ECO:0000256" key="18">
    <source>
        <dbReference type="ARBA" id="ARBA00023163"/>
    </source>
</evidence>
<dbReference type="GO" id="GO:0006979">
    <property type="term" value="P:response to oxidative stress"/>
    <property type="evidence" value="ECO:0007669"/>
    <property type="project" value="InterPro"/>
</dbReference>
<feature type="disulfide bond" evidence="28">
    <location>
        <begin position="589"/>
        <end position="594"/>
    </location>
</feature>
<keyword evidence="8" id="KW-0964">Secreted</keyword>
<evidence type="ECO:0000256" key="21">
    <source>
        <dbReference type="ARBA" id="ARBA00023324"/>
    </source>
</evidence>
<evidence type="ECO:0000256" key="3">
    <source>
        <dbReference type="ARBA" id="ARBA00004123"/>
    </source>
</evidence>
<dbReference type="AlphaFoldDB" id="A0A9Q1RAY2"/>
<comment type="cofactor">
    <cofactor evidence="26">
        <name>heme b</name>
        <dbReference type="ChEBI" id="CHEBI:60344"/>
    </cofactor>
    <text evidence="26">Binds 1 heme b (iron(II)-protoporphyrin IX) group per subunit.</text>
</comment>
<proteinExistence type="inferred from homology"/>
<keyword evidence="13 26" id="KW-0106">Calcium</keyword>
<dbReference type="InterPro" id="IPR002016">
    <property type="entry name" value="Haem_peroxidase"/>
</dbReference>
<accession>A0A9Q1RAY2</accession>
<sequence length="855" mass="95038">MEGVSYQRFPRIKIREVKDDFMKFELRDTDASIANALRRIMIAEVPTIAIDLVEIEVNSSVLNDEFISHRLGLVPLTSERAMSMRFSRDCDACDGDGQCEYCSVEFYLRVKCLTDQTLDVTSKDLLSSDHTVVPVDYSDVSSGFDSNSTNKGIIIVKLRRGQELRLRAIARKGIGKDHAKWSPAATVTFMYEPEIYINEDMMETLSLQEKTELVDSSPTKVFGIDPESKQVIVVEPEAYTYDDEVLKKAEAMGKPGLIEIHAKEDSFIFTVETTGAVKASQLVLNAIEILRQKLDAVRLSDDTVEADDQFGELGAHMRGGNRGLEIGGKFVKFTAIGVYLEESAIPFLKAKWKGKSSEEMTDSVVFSRDIVTENKQLSEAVLESIIGKHGVYPAAKCSLAERISELFEKSNGEASVCEKTVIEQSLLENTILNHLDVHTNDDEALTKAESTGKPGLIEIHAKEDYLISTVESTGAIKASHLIVNAIEVLKQKFDAVRLSDDTVDCGCRRSVWSVEGTYVRRVKPHWQFELRLLKLLIKLHGISDSHLSLDYYKKTCPSVEGIVRKEMECVCLSDPHNAALILRLHFHDCFVQGCDGSILLDDTVTLKGEKNAPNNKNALKGFKIIDRIKNRIESECPGIVSCADILTIAARDAVVLVGGPYWDVPVGRKDSKTAGYELTDTNLPTADEGLISIISKFISQGLSVTDMVALSGAHTIGKARCVNFRNRIYGDFKMTTSMMNPISSSYLSKLKSLCPPIGSESLDNNETSMDNVTPNLFDNSYYHVLLKGEGLINSDQELYSSFLAIQTKKIVEKYAENTIAFFEQFAESMVKMGNITNSKTYVNGEVRKSCRFVNT</sequence>
<evidence type="ECO:0000256" key="12">
    <source>
        <dbReference type="ARBA" id="ARBA00022729"/>
    </source>
</evidence>
<evidence type="ECO:0000256" key="15">
    <source>
        <dbReference type="ARBA" id="ARBA00023002"/>
    </source>
</evidence>
<dbReference type="Pfam" id="PF01193">
    <property type="entry name" value="RNA_pol_L"/>
    <property type="match status" value="1"/>
</dbReference>
<keyword evidence="11 26" id="KW-0479">Metal-binding</keyword>
<dbReference type="PRINTS" id="PR00461">
    <property type="entry name" value="PLPEROXIDASE"/>
</dbReference>
<dbReference type="SUPFAM" id="SSF55257">
    <property type="entry name" value="RBP11-like subunits of RNA polymerase"/>
    <property type="match status" value="2"/>
</dbReference>
<dbReference type="GO" id="GO:0140825">
    <property type="term" value="F:lactoperoxidase activity"/>
    <property type="evidence" value="ECO:0007669"/>
    <property type="project" value="UniProtKB-EC"/>
</dbReference>
<dbReference type="InterPro" id="IPR033905">
    <property type="entry name" value="Secretory_peroxidase"/>
</dbReference>
<dbReference type="PANTHER" id="PTHR31388:SF9">
    <property type="entry name" value="PEROXIDASE 11"/>
    <property type="match status" value="1"/>
</dbReference>
<comment type="function">
    <text evidence="2">Removal of H(2)O(2), oxidation of toxic reductants, biosynthesis and degradation of lignin, suberization, auxin catabolism, response to environmental stresses such as wounding, pathogen attack and oxidative stress. These functions might be dependent on each isozyme/isoform in each plant tissue.</text>
</comment>
<evidence type="ECO:0000256" key="17">
    <source>
        <dbReference type="ARBA" id="ARBA00023157"/>
    </source>
</evidence>
<evidence type="ECO:0000256" key="20">
    <source>
        <dbReference type="ARBA" id="ARBA00023242"/>
    </source>
</evidence>
<evidence type="ECO:0000313" key="31">
    <source>
        <dbReference type="EMBL" id="KAJ8548074.1"/>
    </source>
</evidence>
<dbReference type="InterPro" id="IPR019793">
    <property type="entry name" value="Peroxidases_heam-ligand_BS"/>
</dbReference>
<evidence type="ECO:0000256" key="9">
    <source>
        <dbReference type="ARBA" id="ARBA00022559"/>
    </source>
</evidence>
<dbReference type="HAMAP" id="MF_00320">
    <property type="entry name" value="RNApol_arch_Rpo3"/>
    <property type="match status" value="1"/>
</dbReference>
<dbReference type="Pfam" id="PF02431">
    <property type="entry name" value="Chalcone"/>
    <property type="match status" value="1"/>
</dbReference>
<dbReference type="GO" id="GO:0005576">
    <property type="term" value="C:extracellular region"/>
    <property type="evidence" value="ECO:0007669"/>
    <property type="project" value="UniProtKB-SubCell"/>
</dbReference>
<evidence type="ECO:0000256" key="14">
    <source>
        <dbReference type="ARBA" id="ARBA00022990"/>
    </source>
</evidence>
<feature type="binding site" evidence="26">
    <location>
        <position position="593"/>
    </location>
    <ligand>
        <name>Ca(2+)</name>
        <dbReference type="ChEBI" id="CHEBI:29108"/>
        <label>1</label>
    </ligand>
</feature>
<evidence type="ECO:0000256" key="16">
    <source>
        <dbReference type="ARBA" id="ARBA00023004"/>
    </source>
</evidence>
<comment type="function">
    <text evidence="23">Suggested to catalyze the deposition of the aromatic residues of suberin on the cell wall and thus play a role in cell-suberization.</text>
</comment>
<dbReference type="SUPFAM" id="SSF48113">
    <property type="entry name" value="Heme-dependent peroxidases"/>
    <property type="match status" value="1"/>
</dbReference>
<evidence type="ECO:0000256" key="25">
    <source>
        <dbReference type="PIRSR" id="PIRSR600823-2"/>
    </source>
</evidence>
<evidence type="ECO:0000256" key="28">
    <source>
        <dbReference type="PIRSR" id="PIRSR600823-5"/>
    </source>
</evidence>
<dbReference type="PROSITE" id="PS00435">
    <property type="entry name" value="PEROXIDASE_1"/>
    <property type="match status" value="1"/>
</dbReference>
<dbReference type="InterPro" id="IPR022842">
    <property type="entry name" value="RNAP_Rpo3/Rpb3/RPAC1"/>
</dbReference>
<feature type="site" description="Transition state stabilizer" evidence="27">
    <location>
        <position position="583"/>
    </location>
</feature>
<keyword evidence="32" id="KW-1185">Reference proteome</keyword>
<dbReference type="PRINTS" id="PR00458">
    <property type="entry name" value="PEROXIDASE"/>
</dbReference>
<dbReference type="GO" id="GO:0000418">
    <property type="term" value="C:RNA polymerase IV complex"/>
    <property type="evidence" value="ECO:0007669"/>
    <property type="project" value="UniProtKB-ARBA"/>
</dbReference>
<dbReference type="InterPro" id="IPR001514">
    <property type="entry name" value="DNA-dir_RNA_pol_30-40kDasu_CS"/>
</dbReference>
<keyword evidence="14" id="KW-0007">Acetylation</keyword>
<evidence type="ECO:0000256" key="29">
    <source>
        <dbReference type="RuleBase" id="RU361158"/>
    </source>
</evidence>
<name>A0A9Q1RAY2_9SOLA</name>
<dbReference type="PROSITE" id="PS50873">
    <property type="entry name" value="PEROXIDASE_4"/>
    <property type="match status" value="1"/>
</dbReference>
<comment type="similarity">
    <text evidence="6 29">Belongs to the chalcone isomerase family.</text>
</comment>
<dbReference type="InterPro" id="IPR011262">
    <property type="entry name" value="DNA-dir_RNA_pol_insert"/>
</dbReference>
<dbReference type="SMART" id="SM00662">
    <property type="entry name" value="RPOLD"/>
    <property type="match status" value="1"/>
</dbReference>
<feature type="binding site" evidence="26">
    <location>
        <position position="773"/>
    </location>
    <ligand>
        <name>Ca(2+)</name>
        <dbReference type="ChEBI" id="CHEBI:29108"/>
        <label>2</label>
    </ligand>
</feature>
<comment type="caution">
    <text evidence="31">The sequence shown here is derived from an EMBL/GenBank/DDBJ whole genome shotgun (WGS) entry which is preliminary data.</text>
</comment>
<dbReference type="InterPro" id="IPR036298">
    <property type="entry name" value="Chalcone_isomerase_sf"/>
</dbReference>
<evidence type="ECO:0000256" key="6">
    <source>
        <dbReference type="ARBA" id="ARBA00007166"/>
    </source>
</evidence>
<dbReference type="InterPro" id="IPR000823">
    <property type="entry name" value="Peroxidase_pln"/>
</dbReference>
<evidence type="ECO:0000256" key="4">
    <source>
        <dbReference type="ARBA" id="ARBA00004613"/>
    </source>
</evidence>
<dbReference type="OrthoDB" id="270173at2759"/>
<feature type="active site" description="Proton acceptor" evidence="24">
    <location>
        <position position="587"/>
    </location>
</feature>
<dbReference type="InterPro" id="IPR016087">
    <property type="entry name" value="Chalcone_isomerase"/>
</dbReference>
<evidence type="ECO:0000256" key="1">
    <source>
        <dbReference type="ARBA" id="ARBA00000189"/>
    </source>
</evidence>
<feature type="binding site" evidence="26">
    <location>
        <position position="588"/>
    </location>
    <ligand>
        <name>Ca(2+)</name>
        <dbReference type="ChEBI" id="CHEBI:29108"/>
        <label>1</label>
    </ligand>
</feature>
<evidence type="ECO:0000256" key="24">
    <source>
        <dbReference type="PIRSR" id="PIRSR600823-1"/>
    </source>
</evidence>
<evidence type="ECO:0000256" key="27">
    <source>
        <dbReference type="PIRSR" id="PIRSR600823-4"/>
    </source>
</evidence>
<keyword evidence="16 26" id="KW-0408">Iron</keyword>
<dbReference type="GO" id="GO:0003677">
    <property type="term" value="F:DNA binding"/>
    <property type="evidence" value="ECO:0007669"/>
    <property type="project" value="InterPro"/>
</dbReference>
<keyword evidence="7" id="KW-0240">DNA-directed RNA polymerase</keyword>
<evidence type="ECO:0000256" key="11">
    <source>
        <dbReference type="ARBA" id="ARBA00022723"/>
    </source>
</evidence>
<evidence type="ECO:0000256" key="7">
    <source>
        <dbReference type="ARBA" id="ARBA00022478"/>
    </source>
</evidence>
<dbReference type="Gene3D" id="1.10.520.10">
    <property type="match status" value="1"/>
</dbReference>
<dbReference type="NCBIfam" id="NF001988">
    <property type="entry name" value="PRK00783.1"/>
    <property type="match status" value="1"/>
</dbReference>
<feature type="binding site" evidence="26">
    <location>
        <position position="597"/>
    </location>
    <ligand>
        <name>Ca(2+)</name>
        <dbReference type="ChEBI" id="CHEBI:29108"/>
        <label>1</label>
    </ligand>
</feature>
<dbReference type="EMBL" id="JAJAGQ010000012">
    <property type="protein sequence ID" value="KAJ8548074.1"/>
    <property type="molecule type" value="Genomic_DNA"/>
</dbReference>
<dbReference type="CDD" id="cd07031">
    <property type="entry name" value="RNAP_II_RPB3"/>
    <property type="match status" value="1"/>
</dbReference>